<feature type="active site" evidence="12">
    <location>
        <position position="113"/>
    </location>
</feature>
<comment type="catalytic activity">
    <reaction evidence="4 12">
        <text>N-acetyl-D-muramate 6-phosphate + H2O = N-acetyl-D-glucosamine 6-phosphate + (R)-lactate</text>
        <dbReference type="Rhea" id="RHEA:26410"/>
        <dbReference type="ChEBI" id="CHEBI:15377"/>
        <dbReference type="ChEBI" id="CHEBI:16004"/>
        <dbReference type="ChEBI" id="CHEBI:57513"/>
        <dbReference type="ChEBI" id="CHEBI:58722"/>
        <dbReference type="EC" id="4.2.1.126"/>
    </reaction>
</comment>
<dbReference type="Pfam" id="PF22645">
    <property type="entry name" value="GKRP_SIS_N"/>
    <property type="match status" value="1"/>
</dbReference>
<dbReference type="NCBIfam" id="NF009222">
    <property type="entry name" value="PRK12570.1"/>
    <property type="match status" value="1"/>
</dbReference>
<evidence type="ECO:0000256" key="12">
    <source>
        <dbReference type="HAMAP-Rule" id="MF_00068"/>
    </source>
</evidence>
<feature type="active site" description="Proton donor" evidence="12">
    <location>
        <position position="82"/>
    </location>
</feature>
<dbReference type="HAMAP" id="MF_00068">
    <property type="entry name" value="MurQ"/>
    <property type="match status" value="1"/>
</dbReference>
<dbReference type="FunFam" id="1.10.8.1080:FF:000001">
    <property type="entry name" value="N-acetylmuramic acid 6-phosphate etherase"/>
    <property type="match status" value="1"/>
</dbReference>
<comment type="similarity">
    <text evidence="7 12">Belongs to the GCKR-like family. MurNAc-6-P etherase subfamily.</text>
</comment>
<dbReference type="EMBL" id="AKKV01000021">
    <property type="protein sequence ID" value="EIT86374.1"/>
    <property type="molecule type" value="Genomic_DNA"/>
</dbReference>
<dbReference type="AlphaFoldDB" id="I8AL85"/>
<keyword evidence="3 12" id="KW-0119">Carbohydrate metabolism</keyword>
<proteinExistence type="inferred from homology"/>
<dbReference type="eggNOG" id="COG2103">
    <property type="taxonomic scope" value="Bacteria"/>
</dbReference>
<dbReference type="InterPro" id="IPR040190">
    <property type="entry name" value="MURQ/GCKR"/>
</dbReference>
<dbReference type="GO" id="GO:0097173">
    <property type="term" value="P:N-acetylmuramic acid catabolic process"/>
    <property type="evidence" value="ECO:0007669"/>
    <property type="project" value="UniProtKB-UniPathway"/>
</dbReference>
<evidence type="ECO:0000256" key="1">
    <source>
        <dbReference type="ARBA" id="ARBA00011738"/>
    </source>
</evidence>
<dbReference type="GO" id="GO:0046348">
    <property type="term" value="P:amino sugar catabolic process"/>
    <property type="evidence" value="ECO:0007669"/>
    <property type="project" value="InterPro"/>
</dbReference>
<comment type="pathway">
    <text evidence="12">Amino-sugar metabolism; N-acetylmuramate degradation.</text>
</comment>
<dbReference type="CDD" id="cd05007">
    <property type="entry name" value="SIS_Etherase"/>
    <property type="match status" value="1"/>
</dbReference>
<keyword evidence="2 12" id="KW-0456">Lyase</keyword>
<dbReference type="NCBIfam" id="NF003915">
    <property type="entry name" value="PRK05441.1"/>
    <property type="match status" value="1"/>
</dbReference>
<organism evidence="14 15">
    <name type="scientific">Fictibacillus macauensis ZFHKF-1</name>
    <dbReference type="NCBI Taxonomy" id="1196324"/>
    <lineage>
        <taxon>Bacteria</taxon>
        <taxon>Bacillati</taxon>
        <taxon>Bacillota</taxon>
        <taxon>Bacilli</taxon>
        <taxon>Bacillales</taxon>
        <taxon>Fictibacillaceae</taxon>
        <taxon>Fictibacillus</taxon>
    </lineage>
</organism>
<dbReference type="EC" id="4.2.1.126" evidence="8 12"/>
<protein>
    <recommendedName>
        <fullName evidence="9 12">N-acetylmuramic acid 6-phosphate etherase</fullName>
        <shortName evidence="12">MurNAc-6-P etherase</shortName>
        <ecNumber evidence="8 12">4.2.1.126</ecNumber>
    </recommendedName>
    <alternativeName>
        <fullName evidence="11 12">N-acetylmuramic acid 6-phosphate hydrolase</fullName>
    </alternativeName>
    <alternativeName>
        <fullName evidence="10 12">N-acetylmuramic acid 6-phosphate lyase</fullName>
    </alternativeName>
</protein>
<evidence type="ECO:0000256" key="5">
    <source>
        <dbReference type="ARBA" id="ARBA00060595"/>
    </source>
</evidence>
<dbReference type="GO" id="GO:0097367">
    <property type="term" value="F:carbohydrate derivative binding"/>
    <property type="evidence" value="ECO:0007669"/>
    <property type="project" value="InterPro"/>
</dbReference>
<dbReference type="GO" id="GO:0009254">
    <property type="term" value="P:peptidoglycan turnover"/>
    <property type="evidence" value="ECO:0007669"/>
    <property type="project" value="TreeGrafter"/>
</dbReference>
<evidence type="ECO:0000256" key="3">
    <source>
        <dbReference type="ARBA" id="ARBA00023277"/>
    </source>
</evidence>
<keyword evidence="15" id="KW-1185">Reference proteome</keyword>
<name>I8AL85_9BACL</name>
<evidence type="ECO:0000256" key="2">
    <source>
        <dbReference type="ARBA" id="ARBA00023239"/>
    </source>
</evidence>
<evidence type="ECO:0000256" key="8">
    <source>
        <dbReference type="ARBA" id="ARBA00067056"/>
    </source>
</evidence>
<dbReference type="PROSITE" id="PS51464">
    <property type="entry name" value="SIS"/>
    <property type="match status" value="1"/>
</dbReference>
<dbReference type="InterPro" id="IPR005486">
    <property type="entry name" value="Glucokinase_regulatory_CS"/>
</dbReference>
<feature type="domain" description="SIS" evidence="13">
    <location>
        <begin position="54"/>
        <end position="217"/>
    </location>
</feature>
<comment type="pathway">
    <text evidence="5">Amino-sugar metabolism; 1,6-anhydro-N-acetylmuramate degradation.</text>
</comment>
<dbReference type="InterPro" id="IPR005488">
    <property type="entry name" value="Etherase_MurQ"/>
</dbReference>
<dbReference type="InterPro" id="IPR001347">
    <property type="entry name" value="SIS_dom"/>
</dbReference>
<dbReference type="InterPro" id="IPR046348">
    <property type="entry name" value="SIS_dom_sf"/>
</dbReference>
<reference evidence="14 15" key="1">
    <citation type="journal article" date="2012" name="J. Bacteriol.">
        <title>Genome of Bacillus macauensis ZFHKF-1, a Long-Chain-Forming Bacterium.</title>
        <authorList>
            <person name="Cai L."/>
            <person name="Zhang T."/>
        </authorList>
    </citation>
    <scope>NUCLEOTIDE SEQUENCE [LARGE SCALE GENOMIC DNA]</scope>
    <source>
        <strain evidence="14 15">ZFHKF-1</strain>
    </source>
</reference>
<dbReference type="UniPathway" id="UPA00342"/>
<dbReference type="PROSITE" id="PS01272">
    <property type="entry name" value="GCKR"/>
    <property type="match status" value="1"/>
</dbReference>
<evidence type="ECO:0000256" key="7">
    <source>
        <dbReference type="ARBA" id="ARBA00061234"/>
    </source>
</evidence>
<dbReference type="PATRIC" id="fig|1196324.3.peg.1098"/>
<evidence type="ECO:0000256" key="4">
    <source>
        <dbReference type="ARBA" id="ARBA00051747"/>
    </source>
</evidence>
<dbReference type="GO" id="GO:0016835">
    <property type="term" value="F:carbon-oxygen lyase activity"/>
    <property type="evidence" value="ECO:0007669"/>
    <property type="project" value="UniProtKB-UniRule"/>
</dbReference>
<evidence type="ECO:0000256" key="11">
    <source>
        <dbReference type="ARBA" id="ARBA00084049"/>
    </source>
</evidence>
<dbReference type="PANTHER" id="PTHR10088">
    <property type="entry name" value="GLUCOKINASE REGULATORY PROTEIN"/>
    <property type="match status" value="1"/>
</dbReference>
<evidence type="ECO:0000259" key="13">
    <source>
        <dbReference type="PROSITE" id="PS51464"/>
    </source>
</evidence>
<dbReference type="Gene3D" id="1.10.8.1080">
    <property type="match status" value="1"/>
</dbReference>
<evidence type="ECO:0000256" key="10">
    <source>
        <dbReference type="ARBA" id="ARBA00077905"/>
    </source>
</evidence>
<gene>
    <name evidence="12 14" type="primary">murQ</name>
    <name evidence="14" type="ORF">A374_05401</name>
</gene>
<dbReference type="Gene3D" id="3.40.50.10490">
    <property type="entry name" value="Glucose-6-phosphate isomerase like protein, domain 1"/>
    <property type="match status" value="1"/>
</dbReference>
<comment type="function">
    <text evidence="12">Specifically catalyzes the cleavage of the D-lactyl ether substituent of MurNAc 6-phosphate, producing GlcNAc 6-phosphate and D-lactate.</text>
</comment>
<comment type="miscellaneous">
    <text evidence="12">A lyase-type mechanism (elimination/hydration) is suggested for the cleavage of the lactyl ether bond of MurNAc 6-phosphate, with the formation of an alpha,beta-unsaturated aldehyde intermediate with (E)-stereochemistry, followed by the syn addition of water to give product.</text>
</comment>
<comment type="pathway">
    <text evidence="6">Cell wall biogenesis.</text>
</comment>
<dbReference type="PANTHER" id="PTHR10088:SF4">
    <property type="entry name" value="GLUCOKINASE REGULATORY PROTEIN"/>
    <property type="match status" value="1"/>
</dbReference>
<evidence type="ECO:0000313" key="14">
    <source>
        <dbReference type="EMBL" id="EIT86374.1"/>
    </source>
</evidence>
<accession>I8AL85</accession>
<dbReference type="FunFam" id="3.40.50.10490:FF:000014">
    <property type="entry name" value="N-acetylmuramic acid 6-phosphate etherase"/>
    <property type="match status" value="1"/>
</dbReference>
<dbReference type="GO" id="GO:0016803">
    <property type="term" value="F:ether hydrolase activity"/>
    <property type="evidence" value="ECO:0007669"/>
    <property type="project" value="TreeGrafter"/>
</dbReference>
<dbReference type="SUPFAM" id="SSF53697">
    <property type="entry name" value="SIS domain"/>
    <property type="match status" value="1"/>
</dbReference>
<dbReference type="Proteomes" id="UP000004080">
    <property type="component" value="Unassembled WGS sequence"/>
</dbReference>
<comment type="caution">
    <text evidence="14">The sequence shown here is derived from an EMBL/GenBank/DDBJ whole genome shotgun (WGS) entry which is preliminary data.</text>
</comment>
<dbReference type="NCBIfam" id="TIGR00274">
    <property type="entry name" value="N-acetylmuramic acid 6-phosphate etherase"/>
    <property type="match status" value="1"/>
</dbReference>
<evidence type="ECO:0000256" key="9">
    <source>
        <dbReference type="ARBA" id="ARBA00070061"/>
    </source>
</evidence>
<comment type="subunit">
    <text evidence="1 12">Homodimer.</text>
</comment>
<evidence type="ECO:0000313" key="15">
    <source>
        <dbReference type="Proteomes" id="UP000004080"/>
    </source>
</evidence>
<evidence type="ECO:0000256" key="6">
    <source>
        <dbReference type="ARBA" id="ARBA00060672"/>
    </source>
</evidence>
<sequence length="296" mass="32024">MLEHLSTEHRLSKTMDLDIMQTMELLHVMNEEDCTVPLCVQQELPHIARSVEKISAAFQNGGRLLYMGAGTSGRLGLLDAVECPPTFNTQPDQVLGLIAGGSQAFLKAVEGAEDCFEEGAKDLKNVQLTSRDVVVGIAASGRTPYVMGGLTYAHSLGATTIALSCNKNASISKLADIAIEVETGPEILTGSTRLKAGTAQKLVCNMLSTAAMVLQGKVYGNLMVDLQLTNEKLIERGKRIVMEATECSYDEATYYLEKANNRPKVAIVMLLTNVNEQEAVEKLDAARGFIRQSIVD</sequence>
<dbReference type="STRING" id="1196324.A374_05401"/>